<organism evidence="2">
    <name type="scientific">freshwater metagenome</name>
    <dbReference type="NCBI Taxonomy" id="449393"/>
    <lineage>
        <taxon>unclassified sequences</taxon>
        <taxon>metagenomes</taxon>
        <taxon>ecological metagenomes</taxon>
    </lineage>
</organism>
<dbReference type="InterPro" id="IPR022385">
    <property type="entry name" value="Rhs_assc_core"/>
</dbReference>
<proteinExistence type="predicted"/>
<gene>
    <name evidence="2" type="ORF">UFOPK1392_00773</name>
    <name evidence="3" type="ORF">UFOPK3733_01008</name>
</gene>
<dbReference type="Gene3D" id="2.180.10.10">
    <property type="entry name" value="RHS repeat-associated core"/>
    <property type="match status" value="1"/>
</dbReference>
<evidence type="ECO:0000313" key="2">
    <source>
        <dbReference type="EMBL" id="CAB4323029.1"/>
    </source>
</evidence>
<sequence>MALWRRLGTIYRHMTTTGGTTTVAYTRDAFDRITERKVNGTKIGSTATFDPNGNQTSGTTADNSTGNFDNRWLGQYQRPTETEPGLEPIIEMGARQYSTRLGRFLETDPVTGGSANAYTYTFGDPNNTNDITGKCPDCAWVALYAAYAATQSSDPLVKIRPLDHTWQMLAIFPHPPEEPRHELVNVEAVVNTIVGAVNWVTKHPVQAAYYAAACYSMGTLMGPAGGAWGFGLAGPLGAAIGWPAGYVSGCIGGIAAAENGGIVGP</sequence>
<feature type="region of interest" description="Disordered" evidence="1">
    <location>
        <begin position="43"/>
        <end position="69"/>
    </location>
</feature>
<dbReference type="EMBL" id="CAFBNC010000042">
    <property type="protein sequence ID" value="CAB4936578.1"/>
    <property type="molecule type" value="Genomic_DNA"/>
</dbReference>
<dbReference type="NCBIfam" id="TIGR03696">
    <property type="entry name" value="Rhs_assc_core"/>
    <property type="match status" value="1"/>
</dbReference>
<feature type="compositionally biased region" description="Polar residues" evidence="1">
    <location>
        <begin position="43"/>
        <end position="68"/>
    </location>
</feature>
<protein>
    <submittedName>
        <fullName evidence="2">Unannotated protein</fullName>
    </submittedName>
</protein>
<dbReference type="EMBL" id="CAEMXZ010000024">
    <property type="protein sequence ID" value="CAB4323029.1"/>
    <property type="molecule type" value="Genomic_DNA"/>
</dbReference>
<name>A0A6J5YH22_9ZZZZ</name>
<evidence type="ECO:0000313" key="3">
    <source>
        <dbReference type="EMBL" id="CAB4936578.1"/>
    </source>
</evidence>
<accession>A0A6J5YH22</accession>
<dbReference type="AlphaFoldDB" id="A0A6J5YH22"/>
<reference evidence="2" key="1">
    <citation type="submission" date="2020-05" db="EMBL/GenBank/DDBJ databases">
        <authorList>
            <person name="Chiriac C."/>
            <person name="Salcher M."/>
            <person name="Ghai R."/>
            <person name="Kavagutti S V."/>
        </authorList>
    </citation>
    <scope>NUCLEOTIDE SEQUENCE</scope>
</reference>
<evidence type="ECO:0000256" key="1">
    <source>
        <dbReference type="SAM" id="MobiDB-lite"/>
    </source>
</evidence>